<dbReference type="PROSITE" id="PS51094">
    <property type="entry name" value="PTS_EIIA_TYPE_2"/>
    <property type="match status" value="1"/>
</dbReference>
<dbReference type="CDD" id="cd00211">
    <property type="entry name" value="PTS_IIA_fru"/>
    <property type="match status" value="1"/>
</dbReference>
<dbReference type="EMBL" id="DYVY01000141">
    <property type="protein sequence ID" value="HJF94836.1"/>
    <property type="molecule type" value="Genomic_DNA"/>
</dbReference>
<dbReference type="InterPro" id="IPR016152">
    <property type="entry name" value="PTrfase/Anion_transptr"/>
</dbReference>
<keyword evidence="4" id="KW-0762">Sugar transport</keyword>
<evidence type="ECO:0000256" key="1">
    <source>
        <dbReference type="ARBA" id="ARBA00022737"/>
    </source>
</evidence>
<protein>
    <submittedName>
        <fullName evidence="4">PTS sugar transporter subunit IIA</fullName>
    </submittedName>
</protein>
<dbReference type="SUPFAM" id="SSF55804">
    <property type="entry name" value="Phoshotransferase/anion transport protein"/>
    <property type="match status" value="1"/>
</dbReference>
<name>A0A921I3J8_9FIRM</name>
<accession>A0A921I3J8</accession>
<reference evidence="4" key="1">
    <citation type="journal article" date="2021" name="PeerJ">
        <title>Extensive microbial diversity within the chicken gut microbiome revealed by metagenomics and culture.</title>
        <authorList>
            <person name="Gilroy R."/>
            <person name="Ravi A."/>
            <person name="Getino M."/>
            <person name="Pursley I."/>
            <person name="Horton D.L."/>
            <person name="Alikhan N.F."/>
            <person name="Baker D."/>
            <person name="Gharbi K."/>
            <person name="Hall N."/>
            <person name="Watson M."/>
            <person name="Adriaenssens E.M."/>
            <person name="Foster-Nyarko E."/>
            <person name="Jarju S."/>
            <person name="Secka A."/>
            <person name="Antonio M."/>
            <person name="Oren A."/>
            <person name="Chaudhuri R.R."/>
            <person name="La Ragione R."/>
            <person name="Hildebrand F."/>
            <person name="Pallen M.J."/>
        </authorList>
    </citation>
    <scope>NUCLEOTIDE SEQUENCE</scope>
    <source>
        <strain evidence="4">ChiSjej5B23-16112</strain>
    </source>
</reference>
<dbReference type="InterPro" id="IPR002178">
    <property type="entry name" value="PTS_EIIA_type-2_dom"/>
</dbReference>
<dbReference type="InterPro" id="IPR050661">
    <property type="entry name" value="BglG_antiterminators"/>
</dbReference>
<sequence>SLLDTIKDRYPFVFELSTYIFGRIWDVLGIEMDEVQLGYVAAHLGAALERLENTDTGSDFKIAVCSNMSMGIVRLLMAKLHSVYRGQISIAGPYPLYEMEDMMKGQPGLILTTNLYGVFDELPVPVIPISPMLESADIQAINEKIKSLKQKTVVLSLEQGIEQYFERELFFPGMEMESREEVLEFLSSKIVEKGYAPTNLLEDIMERERIAPTTFSNYMAMPHPIHMCAYKTVIAVATLKKGVVWGKQKQVVRLVFLLIVRSKDMKYISGFFDITAKLVTRKKKVQTLLETEDFEKFIGELVPM</sequence>
<comment type="caution">
    <text evidence="4">The sequence shown here is derived from an EMBL/GenBank/DDBJ whole genome shotgun (WGS) entry which is preliminary data.</text>
</comment>
<dbReference type="InterPro" id="IPR036634">
    <property type="entry name" value="PRD_sf"/>
</dbReference>
<dbReference type="Pfam" id="PF00359">
    <property type="entry name" value="PTS_EIIA_2"/>
    <property type="match status" value="1"/>
</dbReference>
<organism evidence="4 5">
    <name type="scientific">Lachnoclostridium phocaeense</name>
    <dbReference type="NCBI Taxonomy" id="1871021"/>
    <lineage>
        <taxon>Bacteria</taxon>
        <taxon>Bacillati</taxon>
        <taxon>Bacillota</taxon>
        <taxon>Clostridia</taxon>
        <taxon>Lachnospirales</taxon>
        <taxon>Lachnospiraceae</taxon>
    </lineage>
</organism>
<evidence type="ECO:0000259" key="2">
    <source>
        <dbReference type="PROSITE" id="PS51094"/>
    </source>
</evidence>
<dbReference type="PROSITE" id="PS51372">
    <property type="entry name" value="PRD_2"/>
    <property type="match status" value="1"/>
</dbReference>
<reference evidence="4" key="2">
    <citation type="submission" date="2021-09" db="EMBL/GenBank/DDBJ databases">
        <authorList>
            <person name="Gilroy R."/>
        </authorList>
    </citation>
    <scope>NUCLEOTIDE SEQUENCE</scope>
    <source>
        <strain evidence="4">ChiSjej5B23-16112</strain>
    </source>
</reference>
<dbReference type="GO" id="GO:0006355">
    <property type="term" value="P:regulation of DNA-templated transcription"/>
    <property type="evidence" value="ECO:0007669"/>
    <property type="project" value="InterPro"/>
</dbReference>
<feature type="domain" description="PRD" evidence="3">
    <location>
        <begin position="1"/>
        <end position="54"/>
    </location>
</feature>
<dbReference type="Gene3D" id="3.40.930.10">
    <property type="entry name" value="Mannitol-specific EII, Chain A"/>
    <property type="match status" value="1"/>
</dbReference>
<dbReference type="SUPFAM" id="SSF63520">
    <property type="entry name" value="PTS-regulatory domain, PRD"/>
    <property type="match status" value="1"/>
</dbReference>
<feature type="domain" description="PTS EIIA type-2" evidence="2">
    <location>
        <begin position="163"/>
        <end position="304"/>
    </location>
</feature>
<dbReference type="PANTHER" id="PTHR30185:SF12">
    <property type="entry name" value="TRANSCRIPTIONAL REGULATOR MANR"/>
    <property type="match status" value="1"/>
</dbReference>
<dbReference type="InterPro" id="IPR011608">
    <property type="entry name" value="PRD"/>
</dbReference>
<evidence type="ECO:0000313" key="4">
    <source>
        <dbReference type="EMBL" id="HJF94836.1"/>
    </source>
</evidence>
<dbReference type="PANTHER" id="PTHR30185">
    <property type="entry name" value="CRYPTIC BETA-GLUCOSIDE BGL OPERON ANTITERMINATOR"/>
    <property type="match status" value="1"/>
</dbReference>
<proteinExistence type="predicted"/>
<feature type="non-terminal residue" evidence="4">
    <location>
        <position position="1"/>
    </location>
</feature>
<dbReference type="AlphaFoldDB" id="A0A921I3J8"/>
<keyword evidence="4" id="KW-0813">Transport</keyword>
<gene>
    <name evidence="4" type="ORF">K8V82_08585</name>
</gene>
<evidence type="ECO:0000313" key="5">
    <source>
        <dbReference type="Proteomes" id="UP000769156"/>
    </source>
</evidence>
<dbReference type="Proteomes" id="UP000769156">
    <property type="component" value="Unassembled WGS sequence"/>
</dbReference>
<evidence type="ECO:0000259" key="3">
    <source>
        <dbReference type="PROSITE" id="PS51372"/>
    </source>
</evidence>
<keyword evidence="1" id="KW-0677">Repeat</keyword>